<feature type="region of interest" description="Disordered" evidence="5">
    <location>
        <begin position="511"/>
        <end position="530"/>
    </location>
</feature>
<evidence type="ECO:0000256" key="1">
    <source>
        <dbReference type="ARBA" id="ARBA00022741"/>
    </source>
</evidence>
<keyword evidence="3" id="KW-0347">Helicase</keyword>
<protein>
    <submittedName>
        <fullName evidence="7">UvrD-helicase domain-containing protein</fullName>
    </submittedName>
</protein>
<evidence type="ECO:0000256" key="4">
    <source>
        <dbReference type="ARBA" id="ARBA00022840"/>
    </source>
</evidence>
<sequence length="605" mass="64959">MSFTPTAEQTAIGEAFRAGKDLVVQAGAGSGKTTTLKGLGEATKRRGRYVAYNTAIVAEAKQKMPGNVRCSTGHGLAFPSTGVLYKDRLNMRYQPAREVAQILGITQPARISDHLVLAPAQIARLAKDTVGRFTKTAVGDIAPWHVPTPTGVVDEADIRAVRDLVHPWALKVWADITNRAGGRLKVDHDHYLKLFQLSEPRINADFILFDEAQDADPCVMAIIQAQTHAQIVAVGDSAQAIYAWRGAVDALARFSETADAVLTLSQSFRFGPAIAAEANKWLDAINAPLRVKGFEQIPSRLGEIAAPDAILCRTNGEVIAQLMAAVKDGRRAALPGKMGKEIRALAVAAEQLQNGRQPDHPELMGFQTWGDVQRFVDDESEGAQMRTFVKIIDDHGADVVIDVIDGLAKEKDADVVVATAHKTKGLEFDTVRIAHDFQPPKREPGQPLEVPTTDAMLAYVAETRAKTVLDRGGLAWIDDVAAQATPVPVPTPEEPTARPTAVLMAVPEPAPVPAEQNEPAAEPEPKPAPETLREIGDRILAEGAAPETDYMAQRLRSAFPDVDPALIGDIVITAVSYASGSAPDRRLPNLVQVGRELKAAVTSAA</sequence>
<dbReference type="InterPro" id="IPR027417">
    <property type="entry name" value="P-loop_NTPase"/>
</dbReference>
<reference evidence="8" key="1">
    <citation type="journal article" date="2019" name="Int. J. Syst. Evol. Microbiol.">
        <title>The Global Catalogue of Microorganisms (GCM) 10K type strain sequencing project: providing services to taxonomists for standard genome sequencing and annotation.</title>
        <authorList>
            <consortium name="The Broad Institute Genomics Platform"/>
            <consortium name="The Broad Institute Genome Sequencing Center for Infectious Disease"/>
            <person name="Wu L."/>
            <person name="Ma J."/>
        </authorList>
    </citation>
    <scope>NUCLEOTIDE SEQUENCE [LARGE SCALE GENOMIC DNA]</scope>
    <source>
        <strain evidence="8">JCM 3369</strain>
    </source>
</reference>
<keyword evidence="1" id="KW-0547">Nucleotide-binding</keyword>
<gene>
    <name evidence="7" type="ORF">ACFQKB_27465</name>
</gene>
<dbReference type="SUPFAM" id="SSF52540">
    <property type="entry name" value="P-loop containing nucleoside triphosphate hydrolases"/>
    <property type="match status" value="1"/>
</dbReference>
<keyword evidence="2" id="KW-0378">Hydrolase</keyword>
<name>A0ABW2CPW4_9ACTN</name>
<feature type="domain" description="UvrD-like helicase C-terminal" evidence="6">
    <location>
        <begin position="411"/>
        <end position="469"/>
    </location>
</feature>
<dbReference type="Pfam" id="PF13361">
    <property type="entry name" value="UvrD_C"/>
    <property type="match status" value="1"/>
</dbReference>
<dbReference type="PANTHER" id="PTHR11070">
    <property type="entry name" value="UVRD / RECB / PCRA DNA HELICASE FAMILY MEMBER"/>
    <property type="match status" value="1"/>
</dbReference>
<organism evidence="7 8">
    <name type="scientific">Actinomadura yumaensis</name>
    <dbReference type="NCBI Taxonomy" id="111807"/>
    <lineage>
        <taxon>Bacteria</taxon>
        <taxon>Bacillati</taxon>
        <taxon>Actinomycetota</taxon>
        <taxon>Actinomycetes</taxon>
        <taxon>Streptosporangiales</taxon>
        <taxon>Thermomonosporaceae</taxon>
        <taxon>Actinomadura</taxon>
    </lineage>
</organism>
<feature type="compositionally biased region" description="Low complexity" evidence="5">
    <location>
        <begin position="511"/>
        <end position="520"/>
    </location>
</feature>
<evidence type="ECO:0000256" key="3">
    <source>
        <dbReference type="ARBA" id="ARBA00022806"/>
    </source>
</evidence>
<dbReference type="Proteomes" id="UP001596380">
    <property type="component" value="Unassembled WGS sequence"/>
</dbReference>
<evidence type="ECO:0000256" key="2">
    <source>
        <dbReference type="ARBA" id="ARBA00022801"/>
    </source>
</evidence>
<proteinExistence type="predicted"/>
<dbReference type="EMBL" id="JBHSXS010000019">
    <property type="protein sequence ID" value="MFC6883527.1"/>
    <property type="molecule type" value="Genomic_DNA"/>
</dbReference>
<evidence type="ECO:0000313" key="7">
    <source>
        <dbReference type="EMBL" id="MFC6883527.1"/>
    </source>
</evidence>
<dbReference type="RefSeq" id="WP_378063679.1">
    <property type="nucleotide sequence ID" value="NZ_JBHSXS010000019.1"/>
</dbReference>
<evidence type="ECO:0000259" key="6">
    <source>
        <dbReference type="Pfam" id="PF13361"/>
    </source>
</evidence>
<evidence type="ECO:0000256" key="5">
    <source>
        <dbReference type="SAM" id="MobiDB-lite"/>
    </source>
</evidence>
<accession>A0ABW2CPW4</accession>
<keyword evidence="8" id="KW-1185">Reference proteome</keyword>
<dbReference type="PANTHER" id="PTHR11070:SF30">
    <property type="entry name" value="F-BOX DNA HELICASE 1"/>
    <property type="match status" value="1"/>
</dbReference>
<dbReference type="InterPro" id="IPR014017">
    <property type="entry name" value="DNA_helicase_UvrD-like_C"/>
</dbReference>
<comment type="caution">
    <text evidence="7">The sequence shown here is derived from an EMBL/GenBank/DDBJ whole genome shotgun (WGS) entry which is preliminary data.</text>
</comment>
<evidence type="ECO:0000313" key="8">
    <source>
        <dbReference type="Proteomes" id="UP001596380"/>
    </source>
</evidence>
<keyword evidence="4" id="KW-0067">ATP-binding</keyword>
<dbReference type="Gene3D" id="3.40.50.300">
    <property type="entry name" value="P-loop containing nucleotide triphosphate hydrolases"/>
    <property type="match status" value="2"/>
</dbReference>
<dbReference type="InterPro" id="IPR000212">
    <property type="entry name" value="DNA_helicase_UvrD/REP"/>
</dbReference>
<dbReference type="Pfam" id="PF13245">
    <property type="entry name" value="AAA_19"/>
    <property type="match status" value="1"/>
</dbReference>